<evidence type="ECO:0000256" key="11">
    <source>
        <dbReference type="RuleBase" id="RU003783"/>
    </source>
</evidence>
<dbReference type="InterPro" id="IPR018022">
    <property type="entry name" value="IPT"/>
</dbReference>
<keyword evidence="7 10" id="KW-0067">ATP-binding</keyword>
<name>A0A2W2BJ90_9HYPH</name>
<evidence type="ECO:0000256" key="4">
    <source>
        <dbReference type="ARBA" id="ARBA00022679"/>
    </source>
</evidence>
<comment type="caution">
    <text evidence="14">The sequence shown here is derived from an EMBL/GenBank/DDBJ whole genome shotgun (WGS) entry which is preliminary data.</text>
</comment>
<comment type="function">
    <text evidence="2 10 12">Catalyzes the transfer of a dimethylallyl group onto the adenine at position 37 in tRNAs that read codons beginning with uridine, leading to the formation of N6-(dimethylallyl)adenosine (i(6)A).</text>
</comment>
<dbReference type="AlphaFoldDB" id="A0A2W2BJ90"/>
<evidence type="ECO:0000256" key="12">
    <source>
        <dbReference type="RuleBase" id="RU003784"/>
    </source>
</evidence>
<dbReference type="Gene3D" id="1.10.20.140">
    <property type="match status" value="1"/>
</dbReference>
<dbReference type="SUPFAM" id="SSF52540">
    <property type="entry name" value="P-loop containing nucleoside triphosphate hydrolases"/>
    <property type="match status" value="2"/>
</dbReference>
<reference evidence="15" key="1">
    <citation type="submission" date="2018-06" db="EMBL/GenBank/DDBJ databases">
        <title>Aestuariibacter litoralis strain KCTC 52945T.</title>
        <authorList>
            <person name="Li X."/>
            <person name="Salam N."/>
            <person name="Li J.-L."/>
            <person name="Chen Y.-M."/>
            <person name="Yang Z.-W."/>
            <person name="Zhang L.-Y."/>
            <person name="Han M.-X."/>
            <person name="Xiao M."/>
            <person name="Li W.-J."/>
        </authorList>
    </citation>
    <scope>NUCLEOTIDE SEQUENCE [LARGE SCALE GENOMIC DNA]</scope>
    <source>
        <strain evidence="15">KCTC 52945</strain>
    </source>
</reference>
<dbReference type="Proteomes" id="UP000248795">
    <property type="component" value="Unassembled WGS sequence"/>
</dbReference>
<dbReference type="PANTHER" id="PTHR11088">
    <property type="entry name" value="TRNA DIMETHYLALLYLTRANSFERASE"/>
    <property type="match status" value="1"/>
</dbReference>
<feature type="region of interest" description="Interaction with substrate tRNA" evidence="10">
    <location>
        <begin position="158"/>
        <end position="162"/>
    </location>
</feature>
<keyword evidence="8 10" id="KW-0460">Magnesium</keyword>
<dbReference type="GO" id="GO:0005524">
    <property type="term" value="F:ATP binding"/>
    <property type="evidence" value="ECO:0007669"/>
    <property type="project" value="UniProtKB-UniRule"/>
</dbReference>
<evidence type="ECO:0000313" key="15">
    <source>
        <dbReference type="Proteomes" id="UP000248795"/>
    </source>
</evidence>
<comment type="caution">
    <text evidence="10">Lacks conserved residue(s) required for the propagation of feature annotation.</text>
</comment>
<evidence type="ECO:0000256" key="2">
    <source>
        <dbReference type="ARBA" id="ARBA00003213"/>
    </source>
</evidence>
<evidence type="ECO:0000256" key="10">
    <source>
        <dbReference type="HAMAP-Rule" id="MF_00185"/>
    </source>
</evidence>
<evidence type="ECO:0000256" key="13">
    <source>
        <dbReference type="RuleBase" id="RU003785"/>
    </source>
</evidence>
<dbReference type="EMBL" id="QKVK01000007">
    <property type="protein sequence ID" value="PZF75957.1"/>
    <property type="molecule type" value="Genomic_DNA"/>
</dbReference>
<dbReference type="InterPro" id="IPR027417">
    <property type="entry name" value="P-loop_NTPase"/>
</dbReference>
<evidence type="ECO:0000256" key="5">
    <source>
        <dbReference type="ARBA" id="ARBA00022694"/>
    </source>
</evidence>
<dbReference type="GO" id="GO:0052381">
    <property type="term" value="F:tRNA dimethylallyltransferase activity"/>
    <property type="evidence" value="ECO:0007669"/>
    <property type="project" value="UniProtKB-UniRule"/>
</dbReference>
<evidence type="ECO:0000313" key="14">
    <source>
        <dbReference type="EMBL" id="PZF75957.1"/>
    </source>
</evidence>
<evidence type="ECO:0000256" key="6">
    <source>
        <dbReference type="ARBA" id="ARBA00022741"/>
    </source>
</evidence>
<evidence type="ECO:0000256" key="3">
    <source>
        <dbReference type="ARBA" id="ARBA00005842"/>
    </source>
</evidence>
<feature type="binding site" evidence="10">
    <location>
        <begin position="14"/>
        <end position="21"/>
    </location>
    <ligand>
        <name>ATP</name>
        <dbReference type="ChEBI" id="CHEBI:30616"/>
    </ligand>
</feature>
<sequence length="285" mass="31403">MTARHEKRALLIAGPTASGKSALALEKAVALGGVVINADALQVYAPLRILSARPSAEEEALVPHRLYGHVGAEQPYSVAAWAAEVRREMEAAWAQGLLPVITGGTGLYFRALELGLAPVPEIPDEVRSRWRSFAGDLHAELLRRDPAMAAKLLPSDRQRLSRALEVIDASGRSLLDWQKDGQDQAPLAGVTVERVFMDVPREELYARAEARFDAMLAAGALEEARAMIDLDPMLPAMKAIGLPELIAHLRGEITREQAATQAKTATRNFIKRQFTWWRSQLPHWR</sequence>
<keyword evidence="5 10" id="KW-0819">tRNA processing</keyword>
<dbReference type="EC" id="2.5.1.75" evidence="10"/>
<feature type="site" description="Interaction with substrate tRNA" evidence="10">
    <location>
        <position position="105"/>
    </location>
</feature>
<dbReference type="PANTHER" id="PTHR11088:SF60">
    <property type="entry name" value="TRNA DIMETHYLALLYLTRANSFERASE"/>
    <property type="match status" value="1"/>
</dbReference>
<gene>
    <name evidence="10" type="primary">miaA</name>
    <name evidence="14" type="ORF">DK847_14985</name>
</gene>
<protein>
    <recommendedName>
        <fullName evidence="10">tRNA dimethylallyltransferase</fullName>
        <ecNumber evidence="10">2.5.1.75</ecNumber>
    </recommendedName>
    <alternativeName>
        <fullName evidence="10">Dimethylallyl diphosphate:tRNA dimethylallyltransferase</fullName>
        <shortName evidence="10">DMAPP:tRNA dimethylallyltransferase</shortName>
        <shortName evidence="10">DMATase</shortName>
    </alternativeName>
    <alternativeName>
        <fullName evidence="10">Isopentenyl-diphosphate:tRNA isopentenyltransferase</fullName>
        <shortName evidence="10">IPP transferase</shortName>
        <shortName evidence="10">IPPT</shortName>
        <shortName evidence="10">IPTase</shortName>
    </alternativeName>
</protein>
<evidence type="ECO:0000256" key="8">
    <source>
        <dbReference type="ARBA" id="ARBA00022842"/>
    </source>
</evidence>
<comment type="similarity">
    <text evidence="3 10 13">Belongs to the IPP transferase family.</text>
</comment>
<dbReference type="Gene3D" id="3.40.50.300">
    <property type="entry name" value="P-loop containing nucleotide triphosphate hydrolases"/>
    <property type="match status" value="1"/>
</dbReference>
<dbReference type="NCBIfam" id="TIGR00174">
    <property type="entry name" value="miaA"/>
    <property type="match status" value="1"/>
</dbReference>
<feature type="binding site" evidence="10">
    <location>
        <begin position="16"/>
        <end position="21"/>
    </location>
    <ligand>
        <name>substrate</name>
    </ligand>
</feature>
<organism evidence="14 15">
    <name type="scientific">Aestuariivirga litoralis</name>
    <dbReference type="NCBI Taxonomy" id="2650924"/>
    <lineage>
        <taxon>Bacteria</taxon>
        <taxon>Pseudomonadati</taxon>
        <taxon>Pseudomonadota</taxon>
        <taxon>Alphaproteobacteria</taxon>
        <taxon>Hyphomicrobiales</taxon>
        <taxon>Aestuariivirgaceae</taxon>
        <taxon>Aestuariivirga</taxon>
    </lineage>
</organism>
<dbReference type="GO" id="GO:0006400">
    <property type="term" value="P:tRNA modification"/>
    <property type="evidence" value="ECO:0007669"/>
    <property type="project" value="TreeGrafter"/>
</dbReference>
<dbReference type="InterPro" id="IPR039657">
    <property type="entry name" value="Dimethylallyltransferase"/>
</dbReference>
<comment type="subunit">
    <text evidence="10">Monomer.</text>
</comment>
<dbReference type="HAMAP" id="MF_00185">
    <property type="entry name" value="IPP_trans"/>
    <property type="match status" value="1"/>
</dbReference>
<comment type="cofactor">
    <cofactor evidence="1 10">
        <name>Mg(2+)</name>
        <dbReference type="ChEBI" id="CHEBI:18420"/>
    </cofactor>
</comment>
<evidence type="ECO:0000256" key="7">
    <source>
        <dbReference type="ARBA" id="ARBA00022840"/>
    </source>
</evidence>
<comment type="catalytic activity">
    <reaction evidence="9 10 11">
        <text>adenosine(37) in tRNA + dimethylallyl diphosphate = N(6)-dimethylallyladenosine(37) in tRNA + diphosphate</text>
        <dbReference type="Rhea" id="RHEA:26482"/>
        <dbReference type="Rhea" id="RHEA-COMP:10162"/>
        <dbReference type="Rhea" id="RHEA-COMP:10375"/>
        <dbReference type="ChEBI" id="CHEBI:33019"/>
        <dbReference type="ChEBI" id="CHEBI:57623"/>
        <dbReference type="ChEBI" id="CHEBI:74411"/>
        <dbReference type="ChEBI" id="CHEBI:74415"/>
        <dbReference type="EC" id="2.5.1.75"/>
    </reaction>
</comment>
<evidence type="ECO:0000256" key="9">
    <source>
        <dbReference type="ARBA" id="ARBA00049563"/>
    </source>
</evidence>
<keyword evidence="6 10" id="KW-0547">Nucleotide-binding</keyword>
<keyword evidence="15" id="KW-1185">Reference proteome</keyword>
<proteinExistence type="inferred from homology"/>
<accession>A0A2W2BJ90</accession>
<feature type="site" description="Interaction with substrate tRNA" evidence="10">
    <location>
        <position position="127"/>
    </location>
</feature>
<dbReference type="Pfam" id="PF01715">
    <property type="entry name" value="IPPT"/>
    <property type="match status" value="1"/>
</dbReference>
<keyword evidence="4 10" id="KW-0808">Transferase</keyword>
<dbReference type="RefSeq" id="WP_111199341.1">
    <property type="nucleotide sequence ID" value="NZ_QKVK01000007.1"/>
</dbReference>
<evidence type="ECO:0000256" key="1">
    <source>
        <dbReference type="ARBA" id="ARBA00001946"/>
    </source>
</evidence>